<keyword evidence="2" id="KW-1185">Reference proteome</keyword>
<dbReference type="Proteomes" id="UP000195573">
    <property type="component" value="Chromosome"/>
</dbReference>
<reference evidence="1 2" key="1">
    <citation type="submission" date="2017-04" db="EMBL/GenBank/DDBJ databases">
        <title>Complete Genome Sequence of the Bacillus horikoshii 20a strain from Cuatro Cienegas, Coahuila, Mexico.</title>
        <authorList>
            <person name="Zarza E."/>
            <person name="Alcaraz L.D."/>
            <person name="Aguilar-Salinas B."/>
            <person name="Islas A."/>
            <person name="Olmedo-Alvarez G."/>
        </authorList>
    </citation>
    <scope>NUCLEOTIDE SEQUENCE [LARGE SCALE GENOMIC DNA]</scope>
    <source>
        <strain evidence="1 2">20a</strain>
    </source>
</reference>
<organism evidence="1 2">
    <name type="scientific">Sutcliffiella horikoshii</name>
    <dbReference type="NCBI Taxonomy" id="79883"/>
    <lineage>
        <taxon>Bacteria</taxon>
        <taxon>Bacillati</taxon>
        <taxon>Bacillota</taxon>
        <taxon>Bacilli</taxon>
        <taxon>Bacillales</taxon>
        <taxon>Bacillaceae</taxon>
        <taxon>Sutcliffiella</taxon>
    </lineage>
</organism>
<sequence length="66" mass="7496">MDIKVPPSIGFFTLSTRYFTIKTFNLKAGGYYSNNTIIILNAKNMYVKVFFLKAFLRTIAMCGVVC</sequence>
<evidence type="ECO:0000313" key="1">
    <source>
        <dbReference type="EMBL" id="ART76308.1"/>
    </source>
</evidence>
<proteinExistence type="predicted"/>
<dbReference type="EMBL" id="CP020880">
    <property type="protein sequence ID" value="ART76308.1"/>
    <property type="molecule type" value="Genomic_DNA"/>
</dbReference>
<gene>
    <name evidence="1" type="ORF">B4U37_09750</name>
</gene>
<evidence type="ECO:0000313" key="2">
    <source>
        <dbReference type="Proteomes" id="UP000195573"/>
    </source>
</evidence>
<protein>
    <submittedName>
        <fullName evidence="1">Uncharacterized protein</fullName>
    </submittedName>
</protein>
<accession>A0ABN4ZHS5</accession>
<name>A0ABN4ZHS5_9BACI</name>